<evidence type="ECO:0000313" key="2">
    <source>
        <dbReference type="Proteomes" id="UP001500033"/>
    </source>
</evidence>
<comment type="caution">
    <text evidence="1">The sequence shown here is derived from an EMBL/GenBank/DDBJ whole genome shotgun (WGS) entry which is preliminary data.</text>
</comment>
<keyword evidence="2" id="KW-1185">Reference proteome</keyword>
<protein>
    <submittedName>
        <fullName evidence="1">Uncharacterized protein</fullName>
    </submittedName>
</protein>
<reference evidence="2" key="1">
    <citation type="journal article" date="2019" name="Int. J. Syst. Evol. Microbiol.">
        <title>The Global Catalogue of Microorganisms (GCM) 10K type strain sequencing project: providing services to taxonomists for standard genome sequencing and annotation.</title>
        <authorList>
            <consortium name="The Broad Institute Genomics Platform"/>
            <consortium name="The Broad Institute Genome Sequencing Center for Infectious Disease"/>
            <person name="Wu L."/>
            <person name="Ma J."/>
        </authorList>
    </citation>
    <scope>NUCLEOTIDE SEQUENCE [LARGE SCALE GENOMIC DNA]</scope>
    <source>
        <strain evidence="2">JCM 11445</strain>
    </source>
</reference>
<dbReference type="Proteomes" id="UP001500033">
    <property type="component" value="Unassembled WGS sequence"/>
</dbReference>
<sequence length="112" mass="11522">MSGLPDAVLGGTTLAIQPLGLRVRQTYSTGATSDVYVREDNDLGVIKKSEAAMALRNAEGGQVVIALAVDGESDHVYFHGDCGADTDAVETLRCAVEALTAALAAAERTVSA</sequence>
<dbReference type="EMBL" id="BAAAIE010000543">
    <property type="protein sequence ID" value="GAA1074411.1"/>
    <property type="molecule type" value="Genomic_DNA"/>
</dbReference>
<organism evidence="1 2">
    <name type="scientific">Streptomyces rhizosphaericus</name>
    <dbReference type="NCBI Taxonomy" id="114699"/>
    <lineage>
        <taxon>Bacteria</taxon>
        <taxon>Bacillati</taxon>
        <taxon>Actinomycetota</taxon>
        <taxon>Actinomycetes</taxon>
        <taxon>Kitasatosporales</taxon>
        <taxon>Streptomycetaceae</taxon>
        <taxon>Streptomyces</taxon>
        <taxon>Streptomyces violaceusniger group</taxon>
    </lineage>
</organism>
<gene>
    <name evidence="1" type="ORF">GCM10009576_099300</name>
</gene>
<accession>A0ABP4DVN6</accession>
<proteinExistence type="predicted"/>
<name>A0ABP4DVN6_9ACTN</name>
<evidence type="ECO:0000313" key="1">
    <source>
        <dbReference type="EMBL" id="GAA1074411.1"/>
    </source>
</evidence>